<reference evidence="3 4" key="1">
    <citation type="submission" date="2019-03" db="EMBL/GenBank/DDBJ databases">
        <title>Genomic Encyclopedia of Type Strains, Phase IV (KMG-V): Genome sequencing to study the core and pangenomes of soil and plant-associated prokaryotes.</title>
        <authorList>
            <person name="Whitman W."/>
        </authorList>
    </citation>
    <scope>NUCLEOTIDE SEQUENCE [LARGE SCALE GENOMIC DNA]</scope>
    <source>
        <strain evidence="3 4">FB403</strain>
    </source>
</reference>
<evidence type="ECO:0000313" key="3">
    <source>
        <dbReference type="EMBL" id="TCU18517.1"/>
    </source>
</evidence>
<dbReference type="Proteomes" id="UP000295021">
    <property type="component" value="Unassembled WGS sequence"/>
</dbReference>
<dbReference type="InterPro" id="IPR036165">
    <property type="entry name" value="YefM-like_sf"/>
</dbReference>
<sequence>MTLLFGSDPTEMAGEVMAGLSSDLYIRTLDGYERTSMAHVRLTEFRQNIATYFDQVLSSRAPLLVTRQGSEAMVLVAEGEYESMQETLHLLSTPANSARLRESLGQLREGQVVESDPTL</sequence>
<comment type="caution">
    <text evidence="3">The sequence shown here is derived from an EMBL/GenBank/DDBJ whole genome shotgun (WGS) entry which is preliminary data.</text>
</comment>
<dbReference type="Gene3D" id="3.40.1620.10">
    <property type="entry name" value="YefM-like domain"/>
    <property type="match status" value="1"/>
</dbReference>
<evidence type="ECO:0000313" key="4">
    <source>
        <dbReference type="Proteomes" id="UP000295021"/>
    </source>
</evidence>
<dbReference type="NCBIfam" id="TIGR01552">
    <property type="entry name" value="phd_fam"/>
    <property type="match status" value="1"/>
</dbReference>
<accession>A0AAX2QFD4</accession>
<comment type="function">
    <text evidence="2">Antitoxin component of a type II toxin-antitoxin (TA) system.</text>
</comment>
<dbReference type="InterPro" id="IPR051405">
    <property type="entry name" value="phD/YefM_antitoxin"/>
</dbReference>
<dbReference type="PANTHER" id="PTHR33713">
    <property type="entry name" value="ANTITOXIN YAFN-RELATED"/>
    <property type="match status" value="1"/>
</dbReference>
<dbReference type="SUPFAM" id="SSF143120">
    <property type="entry name" value="YefM-like"/>
    <property type="match status" value="1"/>
</dbReference>
<proteinExistence type="inferred from homology"/>
<comment type="similarity">
    <text evidence="1 2">Belongs to the phD/YefM antitoxin family.</text>
</comment>
<organism evidence="3 4">
    <name type="scientific">Rhizobium laguerreae</name>
    <dbReference type="NCBI Taxonomy" id="1076926"/>
    <lineage>
        <taxon>Bacteria</taxon>
        <taxon>Pseudomonadati</taxon>
        <taxon>Pseudomonadota</taxon>
        <taxon>Alphaproteobacteria</taxon>
        <taxon>Hyphomicrobiales</taxon>
        <taxon>Rhizobiaceae</taxon>
        <taxon>Rhizobium/Agrobacterium group</taxon>
        <taxon>Rhizobium</taxon>
    </lineage>
</organism>
<dbReference type="InterPro" id="IPR006442">
    <property type="entry name" value="Antitoxin_Phd/YefM"/>
</dbReference>
<protein>
    <recommendedName>
        <fullName evidence="2">Antitoxin</fullName>
    </recommendedName>
</protein>
<dbReference type="PANTHER" id="PTHR33713:SF6">
    <property type="entry name" value="ANTITOXIN YEFM"/>
    <property type="match status" value="1"/>
</dbReference>
<dbReference type="Gene3D" id="6.10.250.330">
    <property type="match status" value="1"/>
</dbReference>
<dbReference type="AlphaFoldDB" id="A0AAX2QFD4"/>
<evidence type="ECO:0000256" key="2">
    <source>
        <dbReference type="RuleBase" id="RU362080"/>
    </source>
</evidence>
<name>A0AAX2QFD4_9HYPH</name>
<evidence type="ECO:0000256" key="1">
    <source>
        <dbReference type="ARBA" id="ARBA00009981"/>
    </source>
</evidence>
<gene>
    <name evidence="3" type="ORF">EV131_11424</name>
</gene>
<dbReference type="RefSeq" id="WP_245521172.1">
    <property type="nucleotide sequence ID" value="NZ_JABEQX010000005.1"/>
</dbReference>
<dbReference type="EMBL" id="SMBI01000014">
    <property type="protein sequence ID" value="TCU18517.1"/>
    <property type="molecule type" value="Genomic_DNA"/>
</dbReference>
<dbReference type="Pfam" id="PF02604">
    <property type="entry name" value="PhdYeFM_antitox"/>
    <property type="match status" value="1"/>
</dbReference>